<dbReference type="SUPFAM" id="SSF143011">
    <property type="entry name" value="RelE-like"/>
    <property type="match status" value="1"/>
</dbReference>
<keyword evidence="1" id="KW-0378">Hydrolase</keyword>
<proteinExistence type="predicted"/>
<dbReference type="Proteomes" id="UP000216411">
    <property type="component" value="Unassembled WGS sequence"/>
</dbReference>
<gene>
    <name evidence="1" type="ORF">C8E03_109125</name>
    <name evidence="2" type="ORF">CG710_015595</name>
</gene>
<dbReference type="InterPro" id="IPR035093">
    <property type="entry name" value="RelE/ParE_toxin_dom_sf"/>
</dbReference>
<keyword evidence="1" id="KW-0540">Nuclease</keyword>
<dbReference type="Proteomes" id="UP000247523">
    <property type="component" value="Unassembled WGS sequence"/>
</dbReference>
<evidence type="ECO:0000313" key="3">
    <source>
        <dbReference type="Proteomes" id="UP000216411"/>
    </source>
</evidence>
<evidence type="ECO:0000313" key="4">
    <source>
        <dbReference type="Proteomes" id="UP000247523"/>
    </source>
</evidence>
<dbReference type="EMBL" id="QICS01000009">
    <property type="protein sequence ID" value="PXV87835.1"/>
    <property type="molecule type" value="Genomic_DNA"/>
</dbReference>
<sequence>MNYQINFLTEALNDMKKLDNSVRPQVAKGIQKVSQNPVSIYQGGYGKPLGNKDGSNLAGLFKIKFRGIGIRVVYSIEERNSVMTIIVVSVRADNQVYQEASHRRTKHDL</sequence>
<evidence type="ECO:0000313" key="1">
    <source>
        <dbReference type="EMBL" id="PXV87835.1"/>
    </source>
</evidence>
<name>A0A255IQ01_9FIRM</name>
<dbReference type="EMBL" id="NOKA02000043">
    <property type="protein sequence ID" value="RDY30239.1"/>
    <property type="molecule type" value="Genomic_DNA"/>
</dbReference>
<reference evidence="2" key="3">
    <citation type="submission" date="2018-07" db="EMBL/GenBank/DDBJ databases">
        <authorList>
            <person name="Quirk P.G."/>
            <person name="Krulwich T.A."/>
        </authorList>
    </citation>
    <scope>NUCLEOTIDE SEQUENCE</scope>
    <source>
        <strain evidence="2">CCRI-19302</strain>
    </source>
</reference>
<dbReference type="OrthoDB" id="362883at2"/>
<keyword evidence="3" id="KW-1185">Reference proteome</keyword>
<keyword evidence="1" id="KW-0255">Endonuclease</keyword>
<reference evidence="1 4" key="2">
    <citation type="submission" date="2018-05" db="EMBL/GenBank/DDBJ databases">
        <title>Genomic Encyclopedia of Type Strains, Phase IV (KMG-IV): sequencing the most valuable type-strain genomes for metagenomic binning, comparative biology and taxonomic classification.</title>
        <authorList>
            <person name="Goeker M."/>
        </authorList>
    </citation>
    <scope>NUCLEOTIDE SEQUENCE [LARGE SCALE GENOMIC DNA]</scope>
    <source>
        <strain evidence="1 4">DSM 28816</strain>
    </source>
</reference>
<comment type="caution">
    <text evidence="2">The sequence shown here is derived from an EMBL/GenBank/DDBJ whole genome shotgun (WGS) entry which is preliminary data.</text>
</comment>
<dbReference type="Gene3D" id="3.30.2310.20">
    <property type="entry name" value="RelE-like"/>
    <property type="match status" value="1"/>
</dbReference>
<accession>A0A255IQ01</accession>
<reference evidence="2 3" key="1">
    <citation type="journal article" date="2017" name="Genome Announc.">
        <title>Draft Genome Sequence of a Sporulating and Motile Strain of Lachnotalea glycerini Isolated from Water in Quebec City, Canada.</title>
        <authorList>
            <person name="Maheux A.F."/>
            <person name="Boudreau D.K."/>
            <person name="Berube E."/>
            <person name="Boissinot M."/>
            <person name="Raymond F."/>
            <person name="Brodeur S."/>
            <person name="Corbeil J."/>
            <person name="Isabel S."/>
            <person name="Omar R.F."/>
            <person name="Bergeron M.G."/>
        </authorList>
    </citation>
    <scope>NUCLEOTIDE SEQUENCE [LARGE SCALE GENOMIC DNA]</scope>
    <source>
        <strain evidence="2 3">CCRI-19302</strain>
    </source>
</reference>
<evidence type="ECO:0000313" key="2">
    <source>
        <dbReference type="EMBL" id="RDY30239.1"/>
    </source>
</evidence>
<protein>
    <submittedName>
        <fullName evidence="2">Type II toxin-antitoxin system RelE/ParE family toxin</fullName>
    </submittedName>
    <submittedName>
        <fullName evidence="1">mRNA-degrading endonuclease RelE of RelBE toxin-antitoxin system</fullName>
    </submittedName>
</protein>
<dbReference type="GO" id="GO:0004519">
    <property type="term" value="F:endonuclease activity"/>
    <property type="evidence" value="ECO:0007669"/>
    <property type="project" value="UniProtKB-KW"/>
</dbReference>
<organism evidence="2 3">
    <name type="scientific">Lachnotalea glycerini</name>
    <dbReference type="NCBI Taxonomy" id="1763509"/>
    <lineage>
        <taxon>Bacteria</taxon>
        <taxon>Bacillati</taxon>
        <taxon>Bacillota</taxon>
        <taxon>Clostridia</taxon>
        <taxon>Lachnospirales</taxon>
        <taxon>Lachnospiraceae</taxon>
        <taxon>Lachnotalea</taxon>
    </lineage>
</organism>
<dbReference type="RefSeq" id="WP_094375958.1">
    <property type="nucleotide sequence ID" value="NZ_NOKA02000043.1"/>
</dbReference>
<dbReference type="AlphaFoldDB" id="A0A255IQ01"/>